<name>A0ABD3GZ59_9MARC</name>
<accession>A0ABD3GZ59</accession>
<sequence>MSTRKDEQMSEEQLISAQWVKEGPRYTRAQMREGKFCWSRLDRLYISDYAVKKVVHHAHFCSSDHIPLSATVDIQLASETNDGGQHSAYFKADKVVVQENFEALQETWQKVVEENRGLRAGEKFLKGWAAIRKRIKILQYEKAARLKELPEKEKKLKTLMEPEPTTLTGEEKNQLGELMSEVRALQAWKQQRWRQTCRDRFLRDGDACTAFLFQRFKKRKTRTTMKKLMADGGRLLTSQEEIKTEVYNHYSSLYSARDHHRDVVATEELLGSVKMRISSEERNMLDDRPTEIEIFDTLQL</sequence>
<dbReference type="InterPro" id="IPR036691">
    <property type="entry name" value="Endo/exonu/phosph_ase_sf"/>
</dbReference>
<evidence type="ECO:0000313" key="1">
    <source>
        <dbReference type="EMBL" id="KAL3683066.1"/>
    </source>
</evidence>
<gene>
    <name evidence="1" type="ORF">R1sor_001088</name>
</gene>
<dbReference type="EMBL" id="JBJQOH010000006">
    <property type="protein sequence ID" value="KAL3683066.1"/>
    <property type="molecule type" value="Genomic_DNA"/>
</dbReference>
<dbReference type="Proteomes" id="UP001633002">
    <property type="component" value="Unassembled WGS sequence"/>
</dbReference>
<comment type="caution">
    <text evidence="1">The sequence shown here is derived from an EMBL/GenBank/DDBJ whole genome shotgun (WGS) entry which is preliminary data.</text>
</comment>
<keyword evidence="2" id="KW-1185">Reference proteome</keyword>
<evidence type="ECO:0000313" key="2">
    <source>
        <dbReference type="Proteomes" id="UP001633002"/>
    </source>
</evidence>
<reference evidence="1 2" key="1">
    <citation type="submission" date="2024-09" db="EMBL/GenBank/DDBJ databases">
        <title>Chromosome-scale assembly of Riccia sorocarpa.</title>
        <authorList>
            <person name="Paukszto L."/>
        </authorList>
    </citation>
    <scope>NUCLEOTIDE SEQUENCE [LARGE SCALE GENOMIC DNA]</scope>
    <source>
        <strain evidence="1">LP-2024</strain>
        <tissue evidence="1">Aerial parts of the thallus</tissue>
    </source>
</reference>
<protein>
    <submittedName>
        <fullName evidence="1">Uncharacterized protein</fullName>
    </submittedName>
</protein>
<dbReference type="SUPFAM" id="SSF56219">
    <property type="entry name" value="DNase I-like"/>
    <property type="match status" value="1"/>
</dbReference>
<proteinExistence type="predicted"/>
<organism evidence="1 2">
    <name type="scientific">Riccia sorocarpa</name>
    <dbReference type="NCBI Taxonomy" id="122646"/>
    <lineage>
        <taxon>Eukaryota</taxon>
        <taxon>Viridiplantae</taxon>
        <taxon>Streptophyta</taxon>
        <taxon>Embryophyta</taxon>
        <taxon>Marchantiophyta</taxon>
        <taxon>Marchantiopsida</taxon>
        <taxon>Marchantiidae</taxon>
        <taxon>Marchantiales</taxon>
        <taxon>Ricciaceae</taxon>
        <taxon>Riccia</taxon>
    </lineage>
</organism>
<dbReference type="AlphaFoldDB" id="A0ABD3GZ59"/>